<dbReference type="Pfam" id="PF07589">
    <property type="entry name" value="PEP-CTERM"/>
    <property type="match status" value="1"/>
</dbReference>
<keyword evidence="4" id="KW-1185">Reference proteome</keyword>
<evidence type="ECO:0000313" key="3">
    <source>
        <dbReference type="EMBL" id="MFD2157674.1"/>
    </source>
</evidence>
<dbReference type="NCBIfam" id="TIGR02595">
    <property type="entry name" value="PEP_CTERM"/>
    <property type="match status" value="1"/>
</dbReference>
<feature type="signal peptide" evidence="1">
    <location>
        <begin position="1"/>
        <end position="20"/>
    </location>
</feature>
<proteinExistence type="predicted"/>
<accession>A0ABW4Z6Y1</accession>
<dbReference type="Proteomes" id="UP001597389">
    <property type="component" value="Unassembled WGS sequence"/>
</dbReference>
<evidence type="ECO:0000313" key="4">
    <source>
        <dbReference type="Proteomes" id="UP001597389"/>
    </source>
</evidence>
<sequence>MHIKKLSLLSALTLTASVNAASYTLLPTKDALDNTMLGTDITPGNGWAINGNASFTDLGGGVANLSTTGTSQSTLQGENATAPGATTAWSGTVTPNTFTFEISLKVNDLTNGFKVWAGTGDRIYMLDIYNDKITTTNSGGGLKDVAMTLNDGAFHTFRLVADNTNPGAHVWVDGVHVGDEVGGVFNSGTNDGRFILGDTTSGTFGNDIDVDIAYISYDGGAFAPIPEPSTSALLGLGGIALIMRRRKA</sequence>
<dbReference type="InterPro" id="IPR013424">
    <property type="entry name" value="Ice-binding_C"/>
</dbReference>
<gene>
    <name evidence="3" type="ORF">ACFSW8_02050</name>
</gene>
<keyword evidence="1" id="KW-0732">Signal</keyword>
<dbReference type="InterPro" id="IPR013320">
    <property type="entry name" value="ConA-like_dom_sf"/>
</dbReference>
<dbReference type="EMBL" id="JBHUJB010000011">
    <property type="protein sequence ID" value="MFD2157674.1"/>
    <property type="molecule type" value="Genomic_DNA"/>
</dbReference>
<protein>
    <submittedName>
        <fullName evidence="3">PEP-CTERM sorting domain-containing protein</fullName>
    </submittedName>
</protein>
<dbReference type="Gene3D" id="2.60.120.200">
    <property type="match status" value="1"/>
</dbReference>
<feature type="domain" description="Ice-binding protein C-terminal" evidence="2">
    <location>
        <begin position="224"/>
        <end position="246"/>
    </location>
</feature>
<name>A0ABW4Z6Y1_9BACT</name>
<dbReference type="SUPFAM" id="SSF49899">
    <property type="entry name" value="Concanavalin A-like lectins/glucanases"/>
    <property type="match status" value="1"/>
</dbReference>
<feature type="chain" id="PRO_5046833664" evidence="1">
    <location>
        <begin position="21"/>
        <end position="248"/>
    </location>
</feature>
<evidence type="ECO:0000259" key="2">
    <source>
        <dbReference type="Pfam" id="PF07589"/>
    </source>
</evidence>
<dbReference type="RefSeq" id="WP_377177311.1">
    <property type="nucleotide sequence ID" value="NZ_JBHUJB010000011.1"/>
</dbReference>
<evidence type="ECO:0000256" key="1">
    <source>
        <dbReference type="SAM" id="SignalP"/>
    </source>
</evidence>
<organism evidence="3 4">
    <name type="scientific">Rubritalea tangerina</name>
    <dbReference type="NCBI Taxonomy" id="430798"/>
    <lineage>
        <taxon>Bacteria</taxon>
        <taxon>Pseudomonadati</taxon>
        <taxon>Verrucomicrobiota</taxon>
        <taxon>Verrucomicrobiia</taxon>
        <taxon>Verrucomicrobiales</taxon>
        <taxon>Rubritaleaceae</taxon>
        <taxon>Rubritalea</taxon>
    </lineage>
</organism>
<comment type="caution">
    <text evidence="3">The sequence shown here is derived from an EMBL/GenBank/DDBJ whole genome shotgun (WGS) entry which is preliminary data.</text>
</comment>
<reference evidence="4" key="1">
    <citation type="journal article" date="2019" name="Int. J. Syst. Evol. Microbiol.">
        <title>The Global Catalogue of Microorganisms (GCM) 10K type strain sequencing project: providing services to taxonomists for standard genome sequencing and annotation.</title>
        <authorList>
            <consortium name="The Broad Institute Genomics Platform"/>
            <consortium name="The Broad Institute Genome Sequencing Center for Infectious Disease"/>
            <person name="Wu L."/>
            <person name="Ma J."/>
        </authorList>
    </citation>
    <scope>NUCLEOTIDE SEQUENCE [LARGE SCALE GENOMIC DNA]</scope>
    <source>
        <strain evidence="4">CCUG 57942</strain>
    </source>
</reference>